<dbReference type="InterPro" id="IPR002575">
    <property type="entry name" value="Aminoglycoside_PTrfase"/>
</dbReference>
<dbReference type="AlphaFoldDB" id="A0A1H8FTL1"/>
<dbReference type="STRING" id="1173111.SAMN05444955_10960"/>
<dbReference type="SUPFAM" id="SSF56112">
    <property type="entry name" value="Protein kinase-like (PK-like)"/>
    <property type="match status" value="1"/>
</dbReference>
<dbReference type="OrthoDB" id="2373610at2"/>
<accession>A0A1H8FTL1</accession>
<dbReference type="PANTHER" id="PTHR39179">
    <property type="entry name" value="SPORE COAT PROTEIN I"/>
    <property type="match status" value="1"/>
</dbReference>
<dbReference type="InterPro" id="IPR047175">
    <property type="entry name" value="CotS-like"/>
</dbReference>
<reference evidence="2 3" key="1">
    <citation type="submission" date="2016-10" db="EMBL/GenBank/DDBJ databases">
        <authorList>
            <person name="de Groot N.N."/>
        </authorList>
    </citation>
    <scope>NUCLEOTIDE SEQUENCE [LARGE SCALE GENOMIC DNA]</scope>
    <source>
        <strain evidence="2 3">DSM 46701</strain>
    </source>
</reference>
<dbReference type="RefSeq" id="WP_089969213.1">
    <property type="nucleotide sequence ID" value="NZ_FOCQ01000009.1"/>
</dbReference>
<dbReference type="PANTHER" id="PTHR39179:SF3">
    <property type="entry name" value="COTS-RELATED PROTEIN"/>
    <property type="match status" value="1"/>
</dbReference>
<gene>
    <name evidence="2" type="ORF">SAMN05444955_10960</name>
</gene>
<feature type="domain" description="Aminoglycoside phosphotransferase" evidence="1">
    <location>
        <begin position="26"/>
        <end position="237"/>
    </location>
</feature>
<dbReference type="Gene3D" id="3.90.1200.10">
    <property type="match status" value="1"/>
</dbReference>
<dbReference type="Proteomes" id="UP000199695">
    <property type="component" value="Unassembled WGS sequence"/>
</dbReference>
<dbReference type="EMBL" id="FOCQ01000009">
    <property type="protein sequence ID" value="SEN34880.1"/>
    <property type="molecule type" value="Genomic_DNA"/>
</dbReference>
<dbReference type="Pfam" id="PF01636">
    <property type="entry name" value="APH"/>
    <property type="match status" value="1"/>
</dbReference>
<keyword evidence="2" id="KW-0946">Virion</keyword>
<proteinExistence type="predicted"/>
<name>A0A1H8FTL1_9BACL</name>
<evidence type="ECO:0000313" key="3">
    <source>
        <dbReference type="Proteomes" id="UP000199695"/>
    </source>
</evidence>
<dbReference type="GO" id="GO:0042601">
    <property type="term" value="C:endospore-forming forespore"/>
    <property type="evidence" value="ECO:0007669"/>
    <property type="project" value="TreeGrafter"/>
</dbReference>
<evidence type="ECO:0000313" key="2">
    <source>
        <dbReference type="EMBL" id="SEN34880.1"/>
    </source>
</evidence>
<evidence type="ECO:0000259" key="1">
    <source>
        <dbReference type="Pfam" id="PF01636"/>
    </source>
</evidence>
<keyword evidence="3" id="KW-1185">Reference proteome</keyword>
<organism evidence="2 3">
    <name type="scientific">Lihuaxuella thermophila</name>
    <dbReference type="NCBI Taxonomy" id="1173111"/>
    <lineage>
        <taxon>Bacteria</taxon>
        <taxon>Bacillati</taxon>
        <taxon>Bacillota</taxon>
        <taxon>Bacilli</taxon>
        <taxon>Bacillales</taxon>
        <taxon>Thermoactinomycetaceae</taxon>
        <taxon>Lihuaxuella</taxon>
    </lineage>
</organism>
<dbReference type="InterPro" id="IPR011009">
    <property type="entry name" value="Kinase-like_dom_sf"/>
</dbReference>
<keyword evidence="2" id="KW-0167">Capsid protein</keyword>
<protein>
    <submittedName>
        <fullName evidence="2">Spore coat protein, CotS family</fullName>
    </submittedName>
</protein>
<sequence length="315" mass="38088">MKEPCQYQMEQILHSAVRNITPYRKNWLIETEAGKWVVKRTRFPARLRWWLKVDQELRLRGFTAMPPIRSDGSRWIITPFIEGKTASYSRWQEVEKILQVLAQFHLVGQRLHTPPEKGAAFLLYHRLYERLIQFYRVLTKTPFLEKELGELLESHGQDFYLDGRRAWQRLQSLPLQKICHDEWFVRNITHRDLASHNWMIDEGGNPWLIDFETASYDSQLGDIWQISARILSENNWTDEWCHRVLMSYEYVRPLSPLEKKILYTLFSYPNEFFREAIGLAERKRGYEIKHSVPYLKKLIEQRENWQKQIKRISYW</sequence>